<evidence type="ECO:0000313" key="3">
    <source>
        <dbReference type="Proteomes" id="UP000279962"/>
    </source>
</evidence>
<dbReference type="InterPro" id="IPR016181">
    <property type="entry name" value="Acyl_CoA_acyltransferase"/>
</dbReference>
<dbReference type="CDD" id="cd04301">
    <property type="entry name" value="NAT_SF"/>
    <property type="match status" value="1"/>
</dbReference>
<dbReference type="RefSeq" id="WP_087553034.1">
    <property type="nucleotide sequence ID" value="NZ_CP033133.1"/>
</dbReference>
<gene>
    <name evidence="2" type="ORF">CDG68_11030</name>
</gene>
<proteinExistence type="predicted"/>
<dbReference type="SUPFAM" id="SSF55729">
    <property type="entry name" value="Acyl-CoA N-acyltransferases (Nat)"/>
    <property type="match status" value="1"/>
</dbReference>
<keyword evidence="2" id="KW-0808">Transferase</keyword>
<evidence type="ECO:0000259" key="1">
    <source>
        <dbReference type="PROSITE" id="PS51186"/>
    </source>
</evidence>
<organism evidence="2 3">
    <name type="scientific">Acinetobacter wuhouensis</name>
    <dbReference type="NCBI Taxonomy" id="1879050"/>
    <lineage>
        <taxon>Bacteria</taxon>
        <taxon>Pseudomonadati</taxon>
        <taxon>Pseudomonadota</taxon>
        <taxon>Gammaproteobacteria</taxon>
        <taxon>Moraxellales</taxon>
        <taxon>Moraxellaceae</taxon>
        <taxon>Acinetobacter</taxon>
    </lineage>
</organism>
<evidence type="ECO:0000313" key="2">
    <source>
        <dbReference type="EMBL" id="AYO54137.1"/>
    </source>
</evidence>
<dbReference type="GO" id="GO:0016747">
    <property type="term" value="F:acyltransferase activity, transferring groups other than amino-acyl groups"/>
    <property type="evidence" value="ECO:0007669"/>
    <property type="project" value="InterPro"/>
</dbReference>
<reference evidence="2 3" key="1">
    <citation type="submission" date="2018-10" db="EMBL/GenBank/DDBJ databases">
        <title>The complete genome of Acinetobacter wuhouensis strain WCHAW010062.</title>
        <authorList>
            <person name="Hu Y."/>
            <person name="Long H."/>
            <person name="Feng Y."/>
            <person name="Zong Z."/>
        </authorList>
    </citation>
    <scope>NUCLEOTIDE SEQUENCE [LARGE SCALE GENOMIC DNA]</scope>
    <source>
        <strain evidence="2 3">WCHAW010062</strain>
    </source>
</reference>
<dbReference type="AlphaFoldDB" id="A0A3G2T342"/>
<feature type="domain" description="N-acetyltransferase" evidence="1">
    <location>
        <begin position="1"/>
        <end position="140"/>
    </location>
</feature>
<dbReference type="Pfam" id="PF00583">
    <property type="entry name" value="Acetyltransf_1"/>
    <property type="match status" value="1"/>
</dbReference>
<protein>
    <submittedName>
        <fullName evidence="2">GNAT family N-acetyltransferase</fullName>
    </submittedName>
</protein>
<accession>A0A3G2T342</accession>
<dbReference type="Proteomes" id="UP000279962">
    <property type="component" value="Chromosome"/>
</dbReference>
<dbReference type="InterPro" id="IPR000182">
    <property type="entry name" value="GNAT_dom"/>
</dbReference>
<dbReference type="PROSITE" id="PS51186">
    <property type="entry name" value="GNAT"/>
    <property type="match status" value="1"/>
</dbReference>
<sequence>MKIRQFKNHDKTALAELFLESRVHSWHWLDSSKWRLEDFEKLTQDEVIFVAEQDQQYLGFASIYLQDNFLHHLFVAPNAQNHGVGAELLGSAEQLFSGTGYLKCLTENYQALNFYQKHRWKIIDTGHCEDGDYYLMSKEK</sequence>
<dbReference type="EMBL" id="CP033133">
    <property type="protein sequence ID" value="AYO54137.1"/>
    <property type="molecule type" value="Genomic_DNA"/>
</dbReference>
<dbReference type="Gene3D" id="3.40.630.30">
    <property type="match status" value="1"/>
</dbReference>
<name>A0A3G2T342_9GAMM</name>